<reference evidence="1" key="1">
    <citation type="submission" date="2014-09" db="EMBL/GenBank/DDBJ databases">
        <authorList>
            <person name="Magalhaes I.L.F."/>
            <person name="Oliveira U."/>
            <person name="Santos F.R."/>
            <person name="Vidigal T.H.D.A."/>
            <person name="Brescovit A.D."/>
            <person name="Santos A.J."/>
        </authorList>
    </citation>
    <scope>NUCLEOTIDE SEQUENCE</scope>
    <source>
        <tissue evidence="1">Shoot tissue taken approximately 20 cm above the soil surface</tissue>
    </source>
</reference>
<dbReference type="AlphaFoldDB" id="A0A0A9BDE5"/>
<accession>A0A0A9BDE5</accession>
<dbReference type="EMBL" id="GBRH01238640">
    <property type="protein sequence ID" value="JAD59255.1"/>
    <property type="molecule type" value="Transcribed_RNA"/>
</dbReference>
<reference evidence="1" key="2">
    <citation type="journal article" date="2015" name="Data Brief">
        <title>Shoot transcriptome of the giant reed, Arundo donax.</title>
        <authorList>
            <person name="Barrero R.A."/>
            <person name="Guerrero F.D."/>
            <person name="Moolhuijzen P."/>
            <person name="Goolsby J.A."/>
            <person name="Tidwell J."/>
            <person name="Bellgard S.E."/>
            <person name="Bellgard M.I."/>
        </authorList>
    </citation>
    <scope>NUCLEOTIDE SEQUENCE</scope>
    <source>
        <tissue evidence="1">Shoot tissue taken approximately 20 cm above the soil surface</tissue>
    </source>
</reference>
<evidence type="ECO:0000313" key="1">
    <source>
        <dbReference type="EMBL" id="JAD59255.1"/>
    </source>
</evidence>
<protein>
    <submittedName>
        <fullName evidence="1">Uncharacterized protein</fullName>
    </submittedName>
</protein>
<proteinExistence type="predicted"/>
<sequence length="35" mass="3842">MMTNVNPEFQVSVVHAGGCAYRVEITLLQPCYITG</sequence>
<name>A0A0A9BDE5_ARUDO</name>
<organism evidence="1">
    <name type="scientific">Arundo donax</name>
    <name type="common">Giant reed</name>
    <name type="synonym">Donax arundinaceus</name>
    <dbReference type="NCBI Taxonomy" id="35708"/>
    <lineage>
        <taxon>Eukaryota</taxon>
        <taxon>Viridiplantae</taxon>
        <taxon>Streptophyta</taxon>
        <taxon>Embryophyta</taxon>
        <taxon>Tracheophyta</taxon>
        <taxon>Spermatophyta</taxon>
        <taxon>Magnoliopsida</taxon>
        <taxon>Liliopsida</taxon>
        <taxon>Poales</taxon>
        <taxon>Poaceae</taxon>
        <taxon>PACMAD clade</taxon>
        <taxon>Arundinoideae</taxon>
        <taxon>Arundineae</taxon>
        <taxon>Arundo</taxon>
    </lineage>
</organism>